<protein>
    <submittedName>
        <fullName evidence="2">Cupin domain-containing protein</fullName>
    </submittedName>
</protein>
<dbReference type="SUPFAM" id="SSF51182">
    <property type="entry name" value="RmlC-like cupins"/>
    <property type="match status" value="1"/>
</dbReference>
<sequence>MPRCQVFTIDDALTEVVQDGLYMKSLAGESMSVAVVKFVEKAGSELPAKAHSHGEEASLQLLGSCTIYTDDPAQPGADVRMDAGDAVVIPAGLSHYGRNRFGSEGVSMRLNVVSPPRREYGKSGTQAYYPLAGRDGDGAKS</sequence>
<evidence type="ECO:0000313" key="3">
    <source>
        <dbReference type="Proteomes" id="UP000325811"/>
    </source>
</evidence>
<proteinExistence type="predicted"/>
<keyword evidence="3" id="KW-1185">Reference proteome</keyword>
<name>A0A5Q4Z9X5_9BURK</name>
<dbReference type="EMBL" id="LR699553">
    <property type="protein sequence ID" value="VVD26682.1"/>
    <property type="molecule type" value="Genomic_DNA"/>
</dbReference>
<accession>A0A5Q4Z9X5</accession>
<dbReference type="RefSeq" id="WP_007179611.1">
    <property type="nucleotide sequence ID" value="NZ_LR699553.1"/>
</dbReference>
<dbReference type="Proteomes" id="UP000325811">
    <property type="component" value="Chromosome I"/>
</dbReference>
<gene>
    <name evidence="2" type="ORF">PDMSB3_0220</name>
</gene>
<feature type="region of interest" description="Disordered" evidence="1">
    <location>
        <begin position="115"/>
        <end position="141"/>
    </location>
</feature>
<dbReference type="KEGG" id="pdio:PDMSB3_0220"/>
<dbReference type="AlphaFoldDB" id="A0A5Q4Z9X5"/>
<evidence type="ECO:0000313" key="2">
    <source>
        <dbReference type="EMBL" id="VVD26682.1"/>
    </source>
</evidence>
<organism evidence="2 3">
    <name type="scientific">Paraburkholderia dioscoreae</name>
    <dbReference type="NCBI Taxonomy" id="2604047"/>
    <lineage>
        <taxon>Bacteria</taxon>
        <taxon>Pseudomonadati</taxon>
        <taxon>Pseudomonadota</taxon>
        <taxon>Betaproteobacteria</taxon>
        <taxon>Burkholderiales</taxon>
        <taxon>Burkholderiaceae</taxon>
        <taxon>Paraburkholderia</taxon>
    </lineage>
</organism>
<dbReference type="InterPro" id="IPR011051">
    <property type="entry name" value="RmlC_Cupin_sf"/>
</dbReference>
<reference evidence="2 3" key="1">
    <citation type="submission" date="2019-08" db="EMBL/GenBank/DDBJ databases">
        <authorList>
            <person name="Herpell B J."/>
        </authorList>
    </citation>
    <scope>NUCLEOTIDE SEQUENCE [LARGE SCALE GENOMIC DNA]</scope>
    <source>
        <strain evidence="3">Msb3</strain>
    </source>
</reference>
<dbReference type="InterPro" id="IPR014710">
    <property type="entry name" value="RmlC-like_jellyroll"/>
</dbReference>
<dbReference type="Gene3D" id="2.60.120.10">
    <property type="entry name" value="Jelly Rolls"/>
    <property type="match status" value="1"/>
</dbReference>
<evidence type="ECO:0000256" key="1">
    <source>
        <dbReference type="SAM" id="MobiDB-lite"/>
    </source>
</evidence>